<name>A0ABV6CRH1_9SPHN</name>
<organism evidence="1 2">
    <name type="scientific">Novosphingobium soli</name>
    <dbReference type="NCBI Taxonomy" id="574956"/>
    <lineage>
        <taxon>Bacteria</taxon>
        <taxon>Pseudomonadati</taxon>
        <taxon>Pseudomonadota</taxon>
        <taxon>Alphaproteobacteria</taxon>
        <taxon>Sphingomonadales</taxon>
        <taxon>Sphingomonadaceae</taxon>
        <taxon>Novosphingobium</taxon>
    </lineage>
</organism>
<evidence type="ECO:0000313" key="2">
    <source>
        <dbReference type="Proteomes" id="UP001589798"/>
    </source>
</evidence>
<protein>
    <submittedName>
        <fullName evidence="1">Uncharacterized protein</fullName>
    </submittedName>
</protein>
<dbReference type="EMBL" id="JBHLWK010000006">
    <property type="protein sequence ID" value="MFC0203334.1"/>
    <property type="molecule type" value="Genomic_DNA"/>
</dbReference>
<dbReference type="Proteomes" id="UP001589798">
    <property type="component" value="Unassembled WGS sequence"/>
</dbReference>
<evidence type="ECO:0000313" key="1">
    <source>
        <dbReference type="EMBL" id="MFC0203334.1"/>
    </source>
</evidence>
<comment type="caution">
    <text evidence="1">The sequence shown here is derived from an EMBL/GenBank/DDBJ whole genome shotgun (WGS) entry which is preliminary data.</text>
</comment>
<dbReference type="RefSeq" id="WP_379486095.1">
    <property type="nucleotide sequence ID" value="NZ_JBHLWK010000006.1"/>
</dbReference>
<gene>
    <name evidence="1" type="ORF">ACFFJC_03510</name>
</gene>
<keyword evidence="2" id="KW-1185">Reference proteome</keyword>
<accession>A0ABV6CRH1</accession>
<sequence>MKQLLRAFVMGDSLVGQRDERGLALKVGDGVHAGAPQFDIGRLDLRGDGAEMACEQNYGGIALVGLPGIAAVHYRGIERVQGGR</sequence>
<proteinExistence type="predicted"/>
<reference evidence="1 2" key="1">
    <citation type="submission" date="2024-09" db="EMBL/GenBank/DDBJ databases">
        <authorList>
            <person name="Sun Q."/>
            <person name="Mori K."/>
        </authorList>
    </citation>
    <scope>NUCLEOTIDE SEQUENCE [LARGE SCALE GENOMIC DNA]</scope>
    <source>
        <strain evidence="1 2">CCM 7706</strain>
    </source>
</reference>